<reference evidence="1" key="1">
    <citation type="submission" date="2021-05" db="EMBL/GenBank/DDBJ databases">
        <authorList>
            <person name="Pan Q."/>
            <person name="Jouanno E."/>
            <person name="Zahm M."/>
            <person name="Klopp C."/>
            <person name="Cabau C."/>
            <person name="Louis A."/>
            <person name="Berthelot C."/>
            <person name="Parey E."/>
            <person name="Roest Crollius H."/>
            <person name="Montfort J."/>
            <person name="Robinson-Rechavi M."/>
            <person name="Bouchez O."/>
            <person name="Lampietro C."/>
            <person name="Lopez Roques C."/>
            <person name="Donnadieu C."/>
            <person name="Postlethwait J."/>
            <person name="Bobe J."/>
            <person name="Dillon D."/>
            <person name="Chandos A."/>
            <person name="von Hippel F."/>
            <person name="Guiguen Y."/>
        </authorList>
    </citation>
    <scope>NUCLEOTIDE SEQUENCE</scope>
    <source>
        <strain evidence="1">YG-Jan2019</strain>
    </source>
</reference>
<evidence type="ECO:0000313" key="2">
    <source>
        <dbReference type="Proteomes" id="UP001157502"/>
    </source>
</evidence>
<evidence type="ECO:0000313" key="1">
    <source>
        <dbReference type="EMBL" id="KAJ8000375.1"/>
    </source>
</evidence>
<dbReference type="Proteomes" id="UP001157502">
    <property type="component" value="Chromosome 16"/>
</dbReference>
<accession>A0ACC2GA04</accession>
<keyword evidence="2" id="KW-1185">Reference proteome</keyword>
<name>A0ACC2GA04_DALPE</name>
<gene>
    <name evidence="1" type="ORF">DPEC_G00204170</name>
</gene>
<comment type="caution">
    <text evidence="1">The sequence shown here is derived from an EMBL/GenBank/DDBJ whole genome shotgun (WGS) entry which is preliminary data.</text>
</comment>
<protein>
    <submittedName>
        <fullName evidence="1">Uncharacterized protein</fullName>
    </submittedName>
</protein>
<sequence>MKVLVNVCQERKKKNVHRPLGRHGLGSELDVSLAFWFLTFLLHCRIGRDALLRTPGMRGDSGDGFCVTEVKPGTPAGWPYQGLPFGFVKCETHTTHLCVSC</sequence>
<dbReference type="EMBL" id="CM055743">
    <property type="protein sequence ID" value="KAJ8000375.1"/>
    <property type="molecule type" value="Genomic_DNA"/>
</dbReference>
<organism evidence="1 2">
    <name type="scientific">Dallia pectoralis</name>
    <name type="common">Alaska blackfish</name>
    <dbReference type="NCBI Taxonomy" id="75939"/>
    <lineage>
        <taxon>Eukaryota</taxon>
        <taxon>Metazoa</taxon>
        <taxon>Chordata</taxon>
        <taxon>Craniata</taxon>
        <taxon>Vertebrata</taxon>
        <taxon>Euteleostomi</taxon>
        <taxon>Actinopterygii</taxon>
        <taxon>Neopterygii</taxon>
        <taxon>Teleostei</taxon>
        <taxon>Protacanthopterygii</taxon>
        <taxon>Esociformes</taxon>
        <taxon>Umbridae</taxon>
        <taxon>Dallia</taxon>
    </lineage>
</organism>
<proteinExistence type="predicted"/>